<reference evidence="2 3" key="1">
    <citation type="submission" date="2020-08" db="EMBL/GenBank/DDBJ databases">
        <title>Genomic Encyclopedia of Type Strains, Phase IV (KMG-IV): sequencing the most valuable type-strain genomes for metagenomic binning, comparative biology and taxonomic classification.</title>
        <authorList>
            <person name="Goeker M."/>
        </authorList>
    </citation>
    <scope>NUCLEOTIDE SEQUENCE [LARGE SCALE GENOMIC DNA]</scope>
    <source>
        <strain evidence="2 3">YC6886</strain>
    </source>
</reference>
<accession>A0A840VHC6</accession>
<dbReference type="EMBL" id="JACHFD010000011">
    <property type="protein sequence ID" value="MBB5352161.1"/>
    <property type="molecule type" value="Genomic_DNA"/>
</dbReference>
<comment type="caution">
    <text evidence="2">The sequence shown here is derived from an EMBL/GenBank/DDBJ whole genome shotgun (WGS) entry which is preliminary data.</text>
</comment>
<protein>
    <submittedName>
        <fullName evidence="2">Ribosomal protein S27AE</fullName>
    </submittedName>
</protein>
<keyword evidence="2" id="KW-0689">Ribosomal protein</keyword>
<feature type="transmembrane region" description="Helical" evidence="1">
    <location>
        <begin position="68"/>
        <end position="89"/>
    </location>
</feature>
<dbReference type="GO" id="GO:0005840">
    <property type="term" value="C:ribosome"/>
    <property type="evidence" value="ECO:0007669"/>
    <property type="project" value="UniProtKB-KW"/>
</dbReference>
<keyword evidence="2" id="KW-0687">Ribonucleoprotein</keyword>
<gene>
    <name evidence="2" type="ORF">HNR46_002404</name>
</gene>
<dbReference type="AlphaFoldDB" id="A0A840VHC6"/>
<organism evidence="2 3">
    <name type="scientific">Haloferula luteola</name>
    <dbReference type="NCBI Taxonomy" id="595692"/>
    <lineage>
        <taxon>Bacteria</taxon>
        <taxon>Pseudomonadati</taxon>
        <taxon>Verrucomicrobiota</taxon>
        <taxon>Verrucomicrobiia</taxon>
        <taxon>Verrucomicrobiales</taxon>
        <taxon>Verrucomicrobiaceae</taxon>
        <taxon>Haloferula</taxon>
    </lineage>
</organism>
<name>A0A840VHC6_9BACT</name>
<keyword evidence="1" id="KW-0472">Membrane</keyword>
<keyword evidence="3" id="KW-1185">Reference proteome</keyword>
<keyword evidence="1" id="KW-1133">Transmembrane helix</keyword>
<proteinExistence type="predicted"/>
<evidence type="ECO:0000313" key="3">
    <source>
        <dbReference type="Proteomes" id="UP000557717"/>
    </source>
</evidence>
<keyword evidence="1" id="KW-0812">Transmembrane</keyword>
<evidence type="ECO:0000256" key="1">
    <source>
        <dbReference type="SAM" id="Phobius"/>
    </source>
</evidence>
<dbReference type="Proteomes" id="UP000557717">
    <property type="component" value="Unassembled WGS sequence"/>
</dbReference>
<sequence length="366" mass="40851">MTEKAEGWYHCGRCGHLYEAADTGLCPQCGESPIISDSEVAYHQAVAETREVAATSASLRPRGKSDGLVKFTLAWLGFLVVIGGVIALARAFREEGPKEALDFSQQTESLQEINEAFSKCYPKVRAYYSSVSPELRGPLTLHPSRTLERMSRWPEEMVLIDASTLLRNQTFRVFQTSEGETAAGRWELENGDRVEAVFRKDDEDQWAIDWEQMVRYSSEVWPVFLSGLSQQSGEFRLLARRRATDSLGVGDVSRIVFHQPSARRPGEYGHASPEVIVDPNSEDGMMLSEAFRLRDAGDAPFHSRLTEGDPAGMIRVRVRLTLGPKDEHGRVTLRLDKVMACHWMDLGDSGMDEKKAPAAAEAPEEE</sequence>
<evidence type="ECO:0000313" key="2">
    <source>
        <dbReference type="EMBL" id="MBB5352161.1"/>
    </source>
</evidence>
<dbReference type="RefSeq" id="WP_184018965.1">
    <property type="nucleotide sequence ID" value="NZ_JACHFD010000011.1"/>
</dbReference>